<evidence type="ECO:0000256" key="3">
    <source>
        <dbReference type="ARBA" id="ARBA00022729"/>
    </source>
</evidence>
<comment type="similarity">
    <text evidence="2">Belongs to the bacterial solute-binding protein 2 family.</text>
</comment>
<evidence type="ECO:0000256" key="2">
    <source>
        <dbReference type="ARBA" id="ARBA00007639"/>
    </source>
</evidence>
<organism evidence="6 7">
    <name type="scientific">Desulforamulus ruminis (strain ATCC 23193 / DSM 2154 / NCIMB 8452 / DL)</name>
    <name type="common">Desulfotomaculum ruminis</name>
    <dbReference type="NCBI Taxonomy" id="696281"/>
    <lineage>
        <taxon>Bacteria</taxon>
        <taxon>Bacillati</taxon>
        <taxon>Bacillota</taxon>
        <taxon>Clostridia</taxon>
        <taxon>Eubacteriales</taxon>
        <taxon>Peptococcaceae</taxon>
        <taxon>Desulforamulus</taxon>
    </lineage>
</organism>
<dbReference type="PANTHER" id="PTHR46847:SF1">
    <property type="entry name" value="D-ALLOSE-BINDING PERIPLASMIC PROTEIN-RELATED"/>
    <property type="match status" value="1"/>
</dbReference>
<keyword evidence="3 4" id="KW-0732">Signal</keyword>
<feature type="domain" description="Periplasmic binding protein" evidence="5">
    <location>
        <begin position="42"/>
        <end position="295"/>
    </location>
</feature>
<accession>F6DR11</accession>
<reference evidence="6 7" key="2">
    <citation type="journal article" date="2012" name="Stand. Genomic Sci.">
        <title>Complete genome sequence of the sulfate-reducing firmicute Desulfotomaculum ruminis type strain (DL(T)).</title>
        <authorList>
            <person name="Spring S."/>
            <person name="Visser M."/>
            <person name="Lu M."/>
            <person name="Copeland A."/>
            <person name="Lapidus A."/>
            <person name="Lucas S."/>
            <person name="Cheng J.F."/>
            <person name="Han C."/>
            <person name="Tapia R."/>
            <person name="Goodwin L.A."/>
            <person name="Pitluck S."/>
            <person name="Ivanova N."/>
            <person name="Land M."/>
            <person name="Hauser L."/>
            <person name="Larimer F."/>
            <person name="Rohde M."/>
            <person name="Goker M."/>
            <person name="Detter J.C."/>
            <person name="Kyrpides N.C."/>
            <person name="Woyke T."/>
            <person name="Schaap P.J."/>
            <person name="Plugge C.M."/>
            <person name="Muyzer G."/>
            <person name="Kuever J."/>
            <person name="Pereira I.A."/>
            <person name="Parshina S.N."/>
            <person name="Bernier-Latmani R."/>
            <person name="Stams A.J."/>
            <person name="Klenk H.P."/>
        </authorList>
    </citation>
    <scope>NUCLEOTIDE SEQUENCE [LARGE SCALE GENOMIC DNA]</scope>
    <source>
        <strain evidence="7">ATCC 23193 / DSM 2154 / NCIB 8452 / DL</strain>
    </source>
</reference>
<reference evidence="7" key="1">
    <citation type="submission" date="2011-05" db="EMBL/GenBank/DDBJ databases">
        <title>Complete sequence of Desulfotomaculum ruminis DSM 2154.</title>
        <authorList>
            <person name="Lucas S."/>
            <person name="Copeland A."/>
            <person name="Lapidus A."/>
            <person name="Cheng J.-F."/>
            <person name="Goodwin L."/>
            <person name="Pitluck S."/>
            <person name="Lu M."/>
            <person name="Detter J.C."/>
            <person name="Han C."/>
            <person name="Tapia R."/>
            <person name="Land M."/>
            <person name="Hauser L."/>
            <person name="Kyrpides N."/>
            <person name="Ivanova N."/>
            <person name="Mikhailova N."/>
            <person name="Pagani I."/>
            <person name="Stams A.J.M."/>
            <person name="Plugge C.M."/>
            <person name="Muyzer G."/>
            <person name="Kuever J."/>
            <person name="Parshina S.N."/>
            <person name="Ivanova A.E."/>
            <person name="Nazina T.N."/>
            <person name="Brambilla E."/>
            <person name="Spring S."/>
            <person name="Klenk H.-P."/>
            <person name="Woyke T."/>
        </authorList>
    </citation>
    <scope>NUCLEOTIDE SEQUENCE [LARGE SCALE GENOMIC DNA]</scope>
    <source>
        <strain evidence="7">ATCC 23193 / DSM 2154 / NCIB 8452 / DL</strain>
    </source>
</reference>
<dbReference type="Pfam" id="PF13407">
    <property type="entry name" value="Peripla_BP_4"/>
    <property type="match status" value="1"/>
</dbReference>
<dbReference type="Proteomes" id="UP000009234">
    <property type="component" value="Chromosome"/>
</dbReference>
<dbReference type="GO" id="GO:0030313">
    <property type="term" value="C:cell envelope"/>
    <property type="evidence" value="ECO:0007669"/>
    <property type="project" value="UniProtKB-SubCell"/>
</dbReference>
<dbReference type="RefSeq" id="WP_013841499.1">
    <property type="nucleotide sequence ID" value="NC_015589.1"/>
</dbReference>
<evidence type="ECO:0000313" key="6">
    <source>
        <dbReference type="EMBL" id="AEG59730.1"/>
    </source>
</evidence>
<dbReference type="InterPro" id="IPR028082">
    <property type="entry name" value="Peripla_BP_I"/>
</dbReference>
<dbReference type="HOGENOM" id="CLU_037628_3_2_9"/>
<dbReference type="PANTHER" id="PTHR46847">
    <property type="entry name" value="D-ALLOSE-BINDING PERIPLASMIC PROTEIN-RELATED"/>
    <property type="match status" value="1"/>
</dbReference>
<comment type="subcellular location">
    <subcellularLocation>
        <location evidence="1">Cell envelope</location>
    </subcellularLocation>
</comment>
<dbReference type="KEGG" id="dru:Desru_1464"/>
<dbReference type="Gene3D" id="3.40.50.2300">
    <property type="match status" value="2"/>
</dbReference>
<feature type="signal peptide" evidence="4">
    <location>
        <begin position="1"/>
        <end position="18"/>
    </location>
</feature>
<proteinExistence type="inferred from homology"/>
<dbReference type="GO" id="GO:0030246">
    <property type="term" value="F:carbohydrate binding"/>
    <property type="evidence" value="ECO:0007669"/>
    <property type="project" value="UniProtKB-ARBA"/>
</dbReference>
<evidence type="ECO:0000256" key="4">
    <source>
        <dbReference type="SAM" id="SignalP"/>
    </source>
</evidence>
<dbReference type="EMBL" id="CP002780">
    <property type="protein sequence ID" value="AEG59730.1"/>
    <property type="molecule type" value="Genomic_DNA"/>
</dbReference>
<evidence type="ECO:0000256" key="1">
    <source>
        <dbReference type="ARBA" id="ARBA00004196"/>
    </source>
</evidence>
<evidence type="ECO:0000313" key="7">
    <source>
        <dbReference type="Proteomes" id="UP000009234"/>
    </source>
</evidence>
<dbReference type="SUPFAM" id="SSF53822">
    <property type="entry name" value="Periplasmic binding protein-like I"/>
    <property type="match status" value="1"/>
</dbReference>
<feature type="chain" id="PRO_5039681387" evidence="4">
    <location>
        <begin position="19"/>
        <end position="319"/>
    </location>
</feature>
<evidence type="ECO:0000259" key="5">
    <source>
        <dbReference type="Pfam" id="PF13407"/>
    </source>
</evidence>
<keyword evidence="7" id="KW-1185">Reference proteome</keyword>
<name>F6DR11_DESRL</name>
<protein>
    <submittedName>
        <fullName evidence="6">Periplasmic binding protein/LacI transcriptional regulator</fullName>
    </submittedName>
</protein>
<dbReference type="STRING" id="696281.Desru_1464"/>
<sequence>MKKKICAILAGVFLMAIALNGCGSKEAPETEGSKQESKKLKVGLSMNTLNNPFFVAVKEGAEAQAKESGIELIVSDAQNNPSQQLADVENLISQKPDVLILDPADSDAIVQAVKKANEAKIAVFTIDRQANGGEVLTHIGFDAIKSGNIAGEYLAKALNGKGKVVEIQGILGTNVAQDRSKGFNEAIAKYPDIEIIAKQSANFDRGQALNVMENILQANPEIDGIYAANDEMVMGALSAVEAAGRLDKINMIGCDAIDPALEAIKQGKLEATIAEPPFFLGKEAIITAEKIAKGESVEESVILPSNLVTKENIDQIKTR</sequence>
<dbReference type="InterPro" id="IPR025997">
    <property type="entry name" value="SBP_2_dom"/>
</dbReference>
<dbReference type="AlphaFoldDB" id="F6DR11"/>
<gene>
    <name evidence="6" type="ordered locus">Desru_1464</name>
</gene>
<dbReference type="eggNOG" id="COG1879">
    <property type="taxonomic scope" value="Bacteria"/>
</dbReference>